<protein>
    <recommendedName>
        <fullName evidence="4">Glycine zipper domain-containing protein</fullName>
    </recommendedName>
</protein>
<dbReference type="RefSeq" id="WP_379903306.1">
    <property type="nucleotide sequence ID" value="NZ_JBHRTR010000031.1"/>
</dbReference>
<comment type="caution">
    <text evidence="2">The sequence shown here is derived from an EMBL/GenBank/DDBJ whole genome shotgun (WGS) entry which is preliminary data.</text>
</comment>
<gene>
    <name evidence="2" type="ORF">ACFOGJ_18620</name>
</gene>
<proteinExistence type="predicted"/>
<feature type="signal peptide" evidence="1">
    <location>
        <begin position="1"/>
        <end position="19"/>
    </location>
</feature>
<accession>A0ABV7L3R5</accession>
<name>A0ABV7L3R5_9PROT</name>
<reference evidence="3" key="1">
    <citation type="journal article" date="2019" name="Int. J. Syst. Evol. Microbiol.">
        <title>The Global Catalogue of Microorganisms (GCM) 10K type strain sequencing project: providing services to taxonomists for standard genome sequencing and annotation.</title>
        <authorList>
            <consortium name="The Broad Institute Genomics Platform"/>
            <consortium name="The Broad Institute Genome Sequencing Center for Infectious Disease"/>
            <person name="Wu L."/>
            <person name="Ma J."/>
        </authorList>
    </citation>
    <scope>NUCLEOTIDE SEQUENCE [LARGE SCALE GENOMIC DNA]</scope>
    <source>
        <strain evidence="3">KCTC 42964</strain>
    </source>
</reference>
<organism evidence="2 3">
    <name type="scientific">Marinibaculum pumilum</name>
    <dbReference type="NCBI Taxonomy" id="1766165"/>
    <lineage>
        <taxon>Bacteria</taxon>
        <taxon>Pseudomonadati</taxon>
        <taxon>Pseudomonadota</taxon>
        <taxon>Alphaproteobacteria</taxon>
        <taxon>Rhodospirillales</taxon>
        <taxon>Rhodospirillaceae</taxon>
        <taxon>Marinibaculum</taxon>
    </lineage>
</organism>
<evidence type="ECO:0000313" key="2">
    <source>
        <dbReference type="EMBL" id="MFC3229268.1"/>
    </source>
</evidence>
<keyword evidence="1" id="KW-0732">Signal</keyword>
<dbReference type="EMBL" id="JBHRTR010000031">
    <property type="protein sequence ID" value="MFC3229268.1"/>
    <property type="molecule type" value="Genomic_DNA"/>
</dbReference>
<dbReference type="Proteomes" id="UP001595528">
    <property type="component" value="Unassembled WGS sequence"/>
</dbReference>
<evidence type="ECO:0008006" key="4">
    <source>
        <dbReference type="Google" id="ProtNLM"/>
    </source>
</evidence>
<dbReference type="PROSITE" id="PS51257">
    <property type="entry name" value="PROKAR_LIPOPROTEIN"/>
    <property type="match status" value="1"/>
</dbReference>
<keyword evidence="3" id="KW-1185">Reference proteome</keyword>
<sequence length="78" mass="7201">MKKIAVIAFCVLTAGSVAACGNSSGERALSGGGIGAGTGALGAAVLGASPVHGAILGGAVGAATGALTDKDDIDLDFD</sequence>
<evidence type="ECO:0000313" key="3">
    <source>
        <dbReference type="Proteomes" id="UP001595528"/>
    </source>
</evidence>
<evidence type="ECO:0000256" key="1">
    <source>
        <dbReference type="SAM" id="SignalP"/>
    </source>
</evidence>
<feature type="chain" id="PRO_5047381165" description="Glycine zipper domain-containing protein" evidence="1">
    <location>
        <begin position="20"/>
        <end position="78"/>
    </location>
</feature>